<feature type="region of interest" description="Disordered" evidence="1">
    <location>
        <begin position="1"/>
        <end position="66"/>
    </location>
</feature>
<evidence type="ECO:0000259" key="2">
    <source>
        <dbReference type="PROSITE" id="PS50181"/>
    </source>
</evidence>
<accession>A0ABR3WEA1</accession>
<evidence type="ECO:0000256" key="1">
    <source>
        <dbReference type="SAM" id="MobiDB-lite"/>
    </source>
</evidence>
<dbReference type="Pfam" id="PF00646">
    <property type="entry name" value="F-box"/>
    <property type="match status" value="1"/>
</dbReference>
<dbReference type="InterPro" id="IPR036047">
    <property type="entry name" value="F-box-like_dom_sf"/>
</dbReference>
<feature type="compositionally biased region" description="Basic and acidic residues" evidence="1">
    <location>
        <begin position="20"/>
        <end position="39"/>
    </location>
</feature>
<dbReference type="SUPFAM" id="SSF81383">
    <property type="entry name" value="F-box domain"/>
    <property type="match status" value="1"/>
</dbReference>
<comment type="caution">
    <text evidence="3">The sequence shown here is derived from an EMBL/GenBank/DDBJ whole genome shotgun (WGS) entry which is preliminary data.</text>
</comment>
<keyword evidence="4" id="KW-1185">Reference proteome</keyword>
<feature type="compositionally biased region" description="Low complexity" evidence="1">
    <location>
        <begin position="7"/>
        <end position="19"/>
    </location>
</feature>
<organism evidence="3 4">
    <name type="scientific">Diaporthe australafricana</name>
    <dbReference type="NCBI Taxonomy" id="127596"/>
    <lineage>
        <taxon>Eukaryota</taxon>
        <taxon>Fungi</taxon>
        <taxon>Dikarya</taxon>
        <taxon>Ascomycota</taxon>
        <taxon>Pezizomycotina</taxon>
        <taxon>Sordariomycetes</taxon>
        <taxon>Sordariomycetidae</taxon>
        <taxon>Diaporthales</taxon>
        <taxon>Diaporthaceae</taxon>
        <taxon>Diaporthe</taxon>
    </lineage>
</organism>
<feature type="region of interest" description="Disordered" evidence="1">
    <location>
        <begin position="372"/>
        <end position="391"/>
    </location>
</feature>
<dbReference type="EMBL" id="JAWRVE010000095">
    <property type="protein sequence ID" value="KAL1859790.1"/>
    <property type="molecule type" value="Genomic_DNA"/>
</dbReference>
<gene>
    <name evidence="3" type="ORF">Daus18300_009380</name>
</gene>
<protein>
    <recommendedName>
        <fullName evidence="2">F-box domain-containing protein</fullName>
    </recommendedName>
</protein>
<proteinExistence type="predicted"/>
<evidence type="ECO:0000313" key="4">
    <source>
        <dbReference type="Proteomes" id="UP001583177"/>
    </source>
</evidence>
<reference evidence="3 4" key="1">
    <citation type="journal article" date="2024" name="IMA Fungus">
        <title>IMA Genome - F19 : A genome assembly and annotation guide to empower mycologists, including annotated draft genome sequences of Ceratocystis pirilliformis, Diaporthe australafricana, Fusarium ophioides, Paecilomyces lecythidis, and Sporothrix stenoceras.</title>
        <authorList>
            <person name="Aylward J."/>
            <person name="Wilson A.M."/>
            <person name="Visagie C.M."/>
            <person name="Spraker J."/>
            <person name="Barnes I."/>
            <person name="Buitendag C."/>
            <person name="Ceriani C."/>
            <person name="Del Mar Angel L."/>
            <person name="du Plessis D."/>
            <person name="Fuchs T."/>
            <person name="Gasser K."/>
            <person name="Kramer D."/>
            <person name="Li W."/>
            <person name="Munsamy K."/>
            <person name="Piso A."/>
            <person name="Price J.L."/>
            <person name="Sonnekus B."/>
            <person name="Thomas C."/>
            <person name="van der Nest A."/>
            <person name="van Dijk A."/>
            <person name="van Heerden A."/>
            <person name="van Vuuren N."/>
            <person name="Yilmaz N."/>
            <person name="Duong T.A."/>
            <person name="van der Merwe N.A."/>
            <person name="Wingfield M.J."/>
            <person name="Wingfield B.D."/>
        </authorList>
    </citation>
    <scope>NUCLEOTIDE SEQUENCE [LARGE SCALE GENOMIC DNA]</scope>
    <source>
        <strain evidence="3 4">CMW 18300</strain>
    </source>
</reference>
<dbReference type="InterPro" id="IPR001810">
    <property type="entry name" value="F-box_dom"/>
</dbReference>
<dbReference type="PROSITE" id="PS50181">
    <property type="entry name" value="FBOX"/>
    <property type="match status" value="1"/>
</dbReference>
<evidence type="ECO:0000313" key="3">
    <source>
        <dbReference type="EMBL" id="KAL1859790.1"/>
    </source>
</evidence>
<name>A0ABR3WEA1_9PEZI</name>
<feature type="compositionally biased region" description="Basic residues" evidence="1">
    <location>
        <begin position="50"/>
        <end position="59"/>
    </location>
</feature>
<sequence>MTEEETQQQAAAIDAADTAETVKTESKAVRRSSRERVAEDGSLTVFSKRSERRRRKQQSKKPSGEQHSFLTLPFDILIHVLAFIRPSDVFRLSRTCHALNTFLLQDHPALVARTIIQRRYSCLEKCIRLPVLLSDIQDPEFRDLVQHPERQKKLDIHRRPYYQHVSPPNPALVCTCMTCILRWNLLCLSVDFAHWQNNLDRGDPLPIIPRGKQPRWNSQLLSSDEAIVLKATNPAVSGPASPLWYAAILEAHLASTVRAITRHSANKGNRRPRFRMTLQDMASGSDAFLERSGPASAHFPFHRDNYYMLEAYLPNRCWMKEKGRWGYMPAEQHDTDLEQIRRWASWWTKPVSTNSTTRVVVDNDLVLPPRIESDNQSEAVGPVLEGRDDRA</sequence>
<dbReference type="Proteomes" id="UP001583177">
    <property type="component" value="Unassembled WGS sequence"/>
</dbReference>
<feature type="domain" description="F-box" evidence="2">
    <location>
        <begin position="66"/>
        <end position="115"/>
    </location>
</feature>
<dbReference type="CDD" id="cd09917">
    <property type="entry name" value="F-box_SF"/>
    <property type="match status" value="1"/>
</dbReference>